<feature type="domain" description="Response regulatory" evidence="2">
    <location>
        <begin position="4"/>
        <end position="135"/>
    </location>
</feature>
<keyword evidence="4" id="KW-1185">Reference proteome</keyword>
<evidence type="ECO:0000313" key="4">
    <source>
        <dbReference type="Proteomes" id="UP000247903"/>
    </source>
</evidence>
<dbReference type="Pfam" id="PF00072">
    <property type="entry name" value="Response_reg"/>
    <property type="match status" value="1"/>
</dbReference>
<evidence type="ECO:0000256" key="1">
    <source>
        <dbReference type="PROSITE-ProRule" id="PRU00169"/>
    </source>
</evidence>
<gene>
    <name evidence="3" type="ORF">DMB65_02155</name>
</gene>
<proteinExistence type="predicted"/>
<dbReference type="GO" id="GO:0000160">
    <property type="term" value="P:phosphorelay signal transduction system"/>
    <property type="evidence" value="ECO:0007669"/>
    <property type="project" value="InterPro"/>
</dbReference>
<evidence type="ECO:0000259" key="2">
    <source>
        <dbReference type="PROSITE" id="PS50110"/>
    </source>
</evidence>
<dbReference type="CDD" id="cd17535">
    <property type="entry name" value="REC_NarL-like"/>
    <property type="match status" value="1"/>
</dbReference>
<dbReference type="EMBL" id="QJHK01000001">
    <property type="protein sequence ID" value="PXY42842.1"/>
    <property type="molecule type" value="Genomic_DNA"/>
</dbReference>
<dbReference type="AlphaFoldDB" id="A0A2V4BW25"/>
<protein>
    <submittedName>
        <fullName evidence="3">Response regulator</fullName>
    </submittedName>
</protein>
<dbReference type="OrthoDB" id="651456at2"/>
<feature type="modified residue" description="4-aspartylphosphate" evidence="1">
    <location>
        <position position="63"/>
    </location>
</feature>
<dbReference type="SUPFAM" id="SSF52172">
    <property type="entry name" value="CheY-like"/>
    <property type="match status" value="1"/>
</dbReference>
<keyword evidence="1" id="KW-0597">Phosphoprotein</keyword>
<evidence type="ECO:0000313" key="3">
    <source>
        <dbReference type="EMBL" id="PXY42842.1"/>
    </source>
</evidence>
<comment type="caution">
    <text evidence="3">The sequence shown here is derived from an EMBL/GenBank/DDBJ whole genome shotgun (WGS) entry which is preliminary data.</text>
</comment>
<dbReference type="Proteomes" id="UP000247903">
    <property type="component" value="Unassembled WGS sequence"/>
</dbReference>
<dbReference type="InterPro" id="IPR011006">
    <property type="entry name" value="CheY-like_superfamily"/>
</dbReference>
<dbReference type="InterPro" id="IPR001789">
    <property type="entry name" value="Sig_transdc_resp-reg_receiver"/>
</dbReference>
<dbReference type="InterPro" id="IPR058245">
    <property type="entry name" value="NreC/VraR/RcsB-like_REC"/>
</dbReference>
<accession>A0A2V4BW25</accession>
<name>A0A2V4BW25_9FLAO</name>
<sequence>MPLNILIVDDHPMTVDSYANLLSDECFEALDPFFIKRYDCETAYNKIMMLCSQNVKIDFAILDINLPPYPELNISNGIDLASVVRKTHPNCKILLLTMHTEAFIVNRIIKNIVPDGFISKSEVNFESFPMICKKILLGEIIYSDQIIKSQKKMAQKNLDWDEYDTQILILLSQGIKTVSMPNHIPLSMSSIEKRKANIKSHLLLEKGGDTELINKARQMGLL</sequence>
<dbReference type="RefSeq" id="WP_110305017.1">
    <property type="nucleotide sequence ID" value="NZ_QJHK01000001.1"/>
</dbReference>
<dbReference type="Gene3D" id="3.40.50.2300">
    <property type="match status" value="1"/>
</dbReference>
<organism evidence="3 4">
    <name type="scientific">Flavobacterium cheongpyeongense</name>
    <dbReference type="NCBI Taxonomy" id="2212651"/>
    <lineage>
        <taxon>Bacteria</taxon>
        <taxon>Pseudomonadati</taxon>
        <taxon>Bacteroidota</taxon>
        <taxon>Flavobacteriia</taxon>
        <taxon>Flavobacteriales</taxon>
        <taxon>Flavobacteriaceae</taxon>
        <taxon>Flavobacterium</taxon>
    </lineage>
</organism>
<reference evidence="3 4" key="1">
    <citation type="submission" date="2018-05" db="EMBL/GenBank/DDBJ databases">
        <title>Flavobacterium sp. strain IMCC34759, incomplete genome.</title>
        <authorList>
            <person name="Joung Y."/>
            <person name="Cho J."/>
        </authorList>
    </citation>
    <scope>NUCLEOTIDE SEQUENCE [LARGE SCALE GENOMIC DNA]</scope>
    <source>
        <strain evidence="3 4">IMCC34759</strain>
    </source>
</reference>
<dbReference type="PROSITE" id="PS50110">
    <property type="entry name" value="RESPONSE_REGULATORY"/>
    <property type="match status" value="1"/>
</dbReference>